<proteinExistence type="predicted"/>
<dbReference type="EMBL" id="BOMI01000023">
    <property type="protein sequence ID" value="GID72904.1"/>
    <property type="molecule type" value="Genomic_DNA"/>
</dbReference>
<evidence type="ECO:0000256" key="1">
    <source>
        <dbReference type="SAM" id="Phobius"/>
    </source>
</evidence>
<feature type="domain" description="CAAX prenyl protease 2/Lysostaphin resistance protein A-like" evidence="2">
    <location>
        <begin position="103"/>
        <end position="193"/>
    </location>
</feature>
<feature type="transmembrane region" description="Helical" evidence="1">
    <location>
        <begin position="33"/>
        <end position="50"/>
    </location>
</feature>
<reference evidence="3 4" key="1">
    <citation type="submission" date="2021-01" db="EMBL/GenBank/DDBJ databases">
        <title>Whole genome shotgun sequence of Actinoplanes deccanensis NBRC 13994.</title>
        <authorList>
            <person name="Komaki H."/>
            <person name="Tamura T."/>
        </authorList>
    </citation>
    <scope>NUCLEOTIDE SEQUENCE [LARGE SCALE GENOMIC DNA]</scope>
    <source>
        <strain evidence="3 4">NBRC 13994</strain>
    </source>
</reference>
<protein>
    <submittedName>
        <fullName evidence="3">CAAX amino protease</fullName>
    </submittedName>
</protein>
<keyword evidence="3" id="KW-0645">Protease</keyword>
<keyword evidence="4" id="KW-1185">Reference proteome</keyword>
<dbReference type="GO" id="GO:0006508">
    <property type="term" value="P:proteolysis"/>
    <property type="evidence" value="ECO:0007669"/>
    <property type="project" value="UniProtKB-KW"/>
</dbReference>
<dbReference type="Pfam" id="PF02517">
    <property type="entry name" value="Rce1-like"/>
    <property type="match status" value="1"/>
</dbReference>
<gene>
    <name evidence="3" type="ORF">Ade02nite_15450</name>
</gene>
<sequence length="265" mass="27527">MRFLILIVTFLVADLLLAPLLSAAAGNWFTGLITGFAVAAAVLLAYRYLVRRLEHEEPPLARARPLAMRGFVLGVLTFSLVIGVIAAFGGYRIAGWGSVGDMLGTFGMMTGVAVLEEVLFRGVLFRLLERWAGTAVALGGSGVLFGGLHLLNPHATVWGALAIAAEAGLMLGAAYVATRSLWLPIGLHLGWNFAESGLFGATVSGSDGTVGGLVRGVAHGPAAISGGEFGPEASVFAILAGLVLTVVFLRSVAARATWSPATLRR</sequence>
<organism evidence="3 4">
    <name type="scientific">Paractinoplanes deccanensis</name>
    <dbReference type="NCBI Taxonomy" id="113561"/>
    <lineage>
        <taxon>Bacteria</taxon>
        <taxon>Bacillati</taxon>
        <taxon>Actinomycetota</taxon>
        <taxon>Actinomycetes</taxon>
        <taxon>Micromonosporales</taxon>
        <taxon>Micromonosporaceae</taxon>
        <taxon>Paractinoplanes</taxon>
    </lineage>
</organism>
<evidence type="ECO:0000313" key="4">
    <source>
        <dbReference type="Proteomes" id="UP000609879"/>
    </source>
</evidence>
<name>A0ABQ3XYS2_9ACTN</name>
<keyword evidence="3" id="KW-0378">Hydrolase</keyword>
<keyword evidence="1" id="KW-0472">Membrane</keyword>
<dbReference type="InterPro" id="IPR003675">
    <property type="entry name" value="Rce1/LyrA-like_dom"/>
</dbReference>
<evidence type="ECO:0000259" key="2">
    <source>
        <dbReference type="Pfam" id="PF02517"/>
    </source>
</evidence>
<dbReference type="RefSeq" id="WP_203760849.1">
    <property type="nucleotide sequence ID" value="NZ_BAAABO010000006.1"/>
</dbReference>
<accession>A0ABQ3XYS2</accession>
<dbReference type="PANTHER" id="PTHR39430:SF1">
    <property type="entry name" value="PROTEASE"/>
    <property type="match status" value="1"/>
</dbReference>
<comment type="caution">
    <text evidence="3">The sequence shown here is derived from an EMBL/GenBank/DDBJ whole genome shotgun (WGS) entry which is preliminary data.</text>
</comment>
<keyword evidence="1" id="KW-0812">Transmembrane</keyword>
<dbReference type="PANTHER" id="PTHR39430">
    <property type="entry name" value="MEMBRANE-ASSOCIATED PROTEASE-RELATED"/>
    <property type="match status" value="1"/>
</dbReference>
<evidence type="ECO:0000313" key="3">
    <source>
        <dbReference type="EMBL" id="GID72904.1"/>
    </source>
</evidence>
<feature type="transmembrane region" description="Helical" evidence="1">
    <location>
        <begin position="103"/>
        <end position="124"/>
    </location>
</feature>
<dbReference type="Proteomes" id="UP000609879">
    <property type="component" value="Unassembled WGS sequence"/>
</dbReference>
<keyword evidence="1" id="KW-1133">Transmembrane helix</keyword>
<feature type="transmembrane region" description="Helical" evidence="1">
    <location>
        <begin position="157"/>
        <end position="177"/>
    </location>
</feature>
<feature type="transmembrane region" description="Helical" evidence="1">
    <location>
        <begin position="71"/>
        <end position="91"/>
    </location>
</feature>
<feature type="transmembrane region" description="Helical" evidence="1">
    <location>
        <begin position="233"/>
        <end position="253"/>
    </location>
</feature>
<feature type="transmembrane region" description="Helical" evidence="1">
    <location>
        <begin position="131"/>
        <end position="151"/>
    </location>
</feature>
<dbReference type="GO" id="GO:0008233">
    <property type="term" value="F:peptidase activity"/>
    <property type="evidence" value="ECO:0007669"/>
    <property type="project" value="UniProtKB-KW"/>
</dbReference>